<accession>A0AAD4LAG5</accession>
<comment type="caution">
    <text evidence="1">The sequence shown here is derived from an EMBL/GenBank/DDBJ whole genome shotgun (WGS) entry which is preliminary data.</text>
</comment>
<protein>
    <submittedName>
        <fullName evidence="1">Uncharacterized protein</fullName>
    </submittedName>
</protein>
<dbReference type="EMBL" id="JAKELL010000053">
    <property type="protein sequence ID" value="KAH8986609.1"/>
    <property type="molecule type" value="Genomic_DNA"/>
</dbReference>
<evidence type="ECO:0000313" key="2">
    <source>
        <dbReference type="Proteomes" id="UP001201163"/>
    </source>
</evidence>
<dbReference type="AlphaFoldDB" id="A0AAD4LAG5"/>
<proteinExistence type="predicted"/>
<keyword evidence="2" id="KW-1185">Reference proteome</keyword>
<gene>
    <name evidence="1" type="ORF">EDB92DRAFT_1949092</name>
</gene>
<evidence type="ECO:0000313" key="1">
    <source>
        <dbReference type="EMBL" id="KAH8986609.1"/>
    </source>
</evidence>
<dbReference type="Proteomes" id="UP001201163">
    <property type="component" value="Unassembled WGS sequence"/>
</dbReference>
<reference evidence="1" key="1">
    <citation type="submission" date="2022-01" db="EMBL/GenBank/DDBJ databases">
        <title>Comparative genomics reveals a dynamic genome evolution in the ectomycorrhizal milk-cap (Lactarius) mushrooms.</title>
        <authorList>
            <consortium name="DOE Joint Genome Institute"/>
            <person name="Lebreton A."/>
            <person name="Tang N."/>
            <person name="Kuo A."/>
            <person name="LaButti K."/>
            <person name="Drula E."/>
            <person name="Barry K."/>
            <person name="Clum A."/>
            <person name="Lipzen A."/>
            <person name="Mousain D."/>
            <person name="Ng V."/>
            <person name="Wang R."/>
            <person name="Wang X."/>
            <person name="Dai Y."/>
            <person name="Henrissat B."/>
            <person name="Grigoriev I.V."/>
            <person name="Guerin-Laguette A."/>
            <person name="Yu F."/>
            <person name="Martin F.M."/>
        </authorList>
    </citation>
    <scope>NUCLEOTIDE SEQUENCE</scope>
    <source>
        <strain evidence="1">QP</strain>
    </source>
</reference>
<organism evidence="1 2">
    <name type="scientific">Lactarius akahatsu</name>
    <dbReference type="NCBI Taxonomy" id="416441"/>
    <lineage>
        <taxon>Eukaryota</taxon>
        <taxon>Fungi</taxon>
        <taxon>Dikarya</taxon>
        <taxon>Basidiomycota</taxon>
        <taxon>Agaricomycotina</taxon>
        <taxon>Agaricomycetes</taxon>
        <taxon>Russulales</taxon>
        <taxon>Russulaceae</taxon>
        <taxon>Lactarius</taxon>
    </lineage>
</organism>
<sequence>MFSPSQSDIRSLFKVLRENEYEKQAATNLLDNRLTIKLQNCDSADDISALTGVPYVSRPTPSPDEDVGLPLSSCKSHFRRNQYIPAAIKSVSTSYDALVDLFESIEDALIFYTEFPPTTAMTEIIVKILVELLATLGLCDPACQARAIGFVLLFVDAPLGENETDAVLQETPEVVYILVKDMKVVMDA</sequence>
<name>A0AAD4LAG5_9AGAM</name>